<evidence type="ECO:0000259" key="7">
    <source>
        <dbReference type="PROSITE" id="PS50011"/>
    </source>
</evidence>
<dbReference type="PROSITE" id="PS00107">
    <property type="entry name" value="PROTEIN_KINASE_ATP"/>
    <property type="match status" value="1"/>
</dbReference>
<dbReference type="OrthoDB" id="266718at2759"/>
<dbReference type="SUPFAM" id="SSF56112">
    <property type="entry name" value="Protein kinase-like (PK-like)"/>
    <property type="match status" value="1"/>
</dbReference>
<dbReference type="Pfam" id="PF00069">
    <property type="entry name" value="Pkinase"/>
    <property type="match status" value="1"/>
</dbReference>
<keyword evidence="4 5" id="KW-0067">ATP-binding</keyword>
<evidence type="ECO:0000256" key="5">
    <source>
        <dbReference type="PROSITE-ProRule" id="PRU10141"/>
    </source>
</evidence>
<feature type="binding site" evidence="5">
    <location>
        <position position="40"/>
    </location>
    <ligand>
        <name>ATP</name>
        <dbReference type="ChEBI" id="CHEBI:30616"/>
    </ligand>
</feature>
<dbReference type="Proteomes" id="UP000038009">
    <property type="component" value="Unassembled WGS sequence"/>
</dbReference>
<dbReference type="GO" id="GO:0004674">
    <property type="term" value="F:protein serine/threonine kinase activity"/>
    <property type="evidence" value="ECO:0007669"/>
    <property type="project" value="UniProtKB-KW"/>
</dbReference>
<dbReference type="GO" id="GO:0005524">
    <property type="term" value="F:ATP binding"/>
    <property type="evidence" value="ECO:0007669"/>
    <property type="project" value="UniProtKB-UniRule"/>
</dbReference>
<proteinExistence type="inferred from homology"/>
<evidence type="ECO:0000256" key="3">
    <source>
        <dbReference type="ARBA" id="ARBA00022777"/>
    </source>
</evidence>
<dbReference type="OMA" id="IEYMAGG"/>
<evidence type="ECO:0000313" key="8">
    <source>
        <dbReference type="EMBL" id="KPI84243.1"/>
    </source>
</evidence>
<dbReference type="InterPro" id="IPR011009">
    <property type="entry name" value="Kinase-like_dom_sf"/>
</dbReference>
<dbReference type="InterPro" id="IPR008271">
    <property type="entry name" value="Ser/Thr_kinase_AS"/>
</dbReference>
<evidence type="ECO:0000256" key="4">
    <source>
        <dbReference type="ARBA" id="ARBA00022840"/>
    </source>
</evidence>
<dbReference type="SMART" id="SM00220">
    <property type="entry name" value="S_TKc"/>
    <property type="match status" value="1"/>
</dbReference>
<comment type="caution">
    <text evidence="8">The sequence shown here is derived from an EMBL/GenBank/DDBJ whole genome shotgun (WGS) entry which is preliminary data.</text>
</comment>
<dbReference type="PANTHER" id="PTHR48016">
    <property type="entry name" value="MAP KINASE KINASE KINASE SSK2-RELATED-RELATED"/>
    <property type="match status" value="1"/>
</dbReference>
<dbReference type="PIRSF" id="PIRSF000654">
    <property type="entry name" value="Integrin-linked_kinase"/>
    <property type="match status" value="1"/>
</dbReference>
<accession>A0A0N1I2Z5</accession>
<dbReference type="InterPro" id="IPR017441">
    <property type="entry name" value="Protein_kinase_ATP_BS"/>
</dbReference>
<dbReference type="PROSITE" id="PS50011">
    <property type="entry name" value="PROTEIN_KINASE_DOM"/>
    <property type="match status" value="1"/>
</dbReference>
<keyword evidence="3 8" id="KW-0418">Kinase</keyword>
<dbReference type="EMBL" id="LJSK01000276">
    <property type="protein sequence ID" value="KPI84243.1"/>
    <property type="molecule type" value="Genomic_DNA"/>
</dbReference>
<dbReference type="PROSITE" id="PS00108">
    <property type="entry name" value="PROTEIN_KINASE_ST"/>
    <property type="match status" value="1"/>
</dbReference>
<dbReference type="FunFam" id="1.10.510.10:FF:000888">
    <property type="entry name" value="Mitogen-activated protein kinase, putative"/>
    <property type="match status" value="1"/>
</dbReference>
<dbReference type="VEuPathDB" id="TriTrypDB:Lsey_0276_0050"/>
<dbReference type="CDD" id="cd06606">
    <property type="entry name" value="STKc_MAPKKK"/>
    <property type="match status" value="1"/>
</dbReference>
<reference evidence="8 9" key="1">
    <citation type="journal article" date="2015" name="PLoS Pathog.">
        <title>Leptomonas seymouri: Adaptations to the Dixenous Life Cycle Analyzed by Genome Sequencing, Transcriptome Profiling and Co-infection with Leishmania donovani.</title>
        <authorList>
            <person name="Kraeva N."/>
            <person name="Butenko A."/>
            <person name="Hlavacova J."/>
            <person name="Kostygov A."/>
            <person name="Myskova J."/>
            <person name="Grybchuk D."/>
            <person name="Lestinova T."/>
            <person name="Votypka J."/>
            <person name="Volf P."/>
            <person name="Opperdoes F."/>
            <person name="Flegontov P."/>
            <person name="Lukes J."/>
            <person name="Yurchenko V."/>
        </authorList>
    </citation>
    <scope>NUCLEOTIDE SEQUENCE [LARGE SCALE GENOMIC DNA]</scope>
    <source>
        <strain evidence="8 9">ATCC 30220</strain>
    </source>
</reference>
<protein>
    <submittedName>
        <fullName evidence="8">Putative mitogen-activated protein kinase</fullName>
    </submittedName>
</protein>
<gene>
    <name evidence="8" type="ORF">ABL78_6699</name>
</gene>
<keyword evidence="2 5" id="KW-0547">Nucleotide-binding</keyword>
<comment type="similarity">
    <text evidence="6">Belongs to the protein kinase superfamily.</text>
</comment>
<dbReference type="PANTHER" id="PTHR48016:SF56">
    <property type="entry name" value="MAPKK KINASE"/>
    <property type="match status" value="1"/>
</dbReference>
<dbReference type="AlphaFoldDB" id="A0A0N1I2Z5"/>
<keyword evidence="1" id="KW-0808">Transferase</keyword>
<dbReference type="InterPro" id="IPR050538">
    <property type="entry name" value="MAP_kinase_kinase_kinase"/>
</dbReference>
<organism evidence="8 9">
    <name type="scientific">Leptomonas seymouri</name>
    <dbReference type="NCBI Taxonomy" id="5684"/>
    <lineage>
        <taxon>Eukaryota</taxon>
        <taxon>Discoba</taxon>
        <taxon>Euglenozoa</taxon>
        <taxon>Kinetoplastea</taxon>
        <taxon>Metakinetoplastina</taxon>
        <taxon>Trypanosomatida</taxon>
        <taxon>Trypanosomatidae</taxon>
        <taxon>Leishmaniinae</taxon>
        <taxon>Leptomonas</taxon>
    </lineage>
</organism>
<feature type="domain" description="Protein kinase" evidence="7">
    <location>
        <begin position="12"/>
        <end position="278"/>
    </location>
</feature>
<keyword evidence="9" id="KW-1185">Reference proteome</keyword>
<dbReference type="Gene3D" id="1.10.510.10">
    <property type="entry name" value="Transferase(Phosphotransferase) domain 1"/>
    <property type="match status" value="1"/>
</dbReference>
<sequence>MAAISTEELLKVTLGKKLGAGSFGSVFVGVLPSGRFVAVKVLELSDDAPSNTEVEIHRKLAHPNIIRYLHSRIDAESTPKKLYVYLEFVTGGSVTSLMKSLPHACLPYPVVRVYARHIFLGLQYLHSNQVAHRDIKGDNILISMDTGTAKLADFDQAKIMNTHSTLRKAATATLAGTPYWMAPEVITDEDGYDPFKADIWSAGCTVAEMITGRTPWTPMANVMHIMNKLALSTGWPDGVPKDPKALGSQDAYDFLELCFLRDVSKRPAAAALLKHPFLQVPEK</sequence>
<evidence type="ECO:0000256" key="1">
    <source>
        <dbReference type="ARBA" id="ARBA00022679"/>
    </source>
</evidence>
<evidence type="ECO:0000313" key="9">
    <source>
        <dbReference type="Proteomes" id="UP000038009"/>
    </source>
</evidence>
<keyword evidence="6" id="KW-0723">Serine/threonine-protein kinase</keyword>
<evidence type="ECO:0000256" key="6">
    <source>
        <dbReference type="RuleBase" id="RU000304"/>
    </source>
</evidence>
<evidence type="ECO:0000256" key="2">
    <source>
        <dbReference type="ARBA" id="ARBA00022741"/>
    </source>
</evidence>
<dbReference type="InterPro" id="IPR000719">
    <property type="entry name" value="Prot_kinase_dom"/>
</dbReference>
<name>A0A0N1I2Z5_LEPSE</name>